<evidence type="ECO:0000313" key="3">
    <source>
        <dbReference type="Proteomes" id="UP000515344"/>
    </source>
</evidence>
<dbReference type="AlphaFoldDB" id="A0A7G5XCM9"/>
<sequence length="264" mass="27982">MRKLFSIIAVVSFSALFIVACSKASKEDVQTEVSQDVLNSIAALGFSTSNVIAADGGYVVEGDIFLDPKDLAASRPTSPRLIIAQEEQYHTFNLVSTPRAITISVSGTVSAAFSTAVNNAIARYNAENLGLTFSRVASGGNINIRIVNTGQYIASAGFPSGGNPYNEIKYAKKYTTGFSDGFMTTVVAHELGHCIGFRHTDYMNRAYSCGSGGNEGQSTTGVGAVHIDGTPTGPDPDSWMLACLSASTNRPFNTNDKKALGYLY</sequence>
<dbReference type="KEGG" id="lacs:H4075_14230"/>
<dbReference type="GO" id="GO:0008237">
    <property type="term" value="F:metallopeptidase activity"/>
    <property type="evidence" value="ECO:0007669"/>
    <property type="project" value="InterPro"/>
</dbReference>
<dbReference type="PROSITE" id="PS51257">
    <property type="entry name" value="PROKAR_LIPOPROTEIN"/>
    <property type="match status" value="1"/>
</dbReference>
<dbReference type="GO" id="GO:0006508">
    <property type="term" value="P:proteolysis"/>
    <property type="evidence" value="ECO:0007669"/>
    <property type="project" value="UniProtKB-KW"/>
</dbReference>
<dbReference type="SUPFAM" id="SSF55486">
    <property type="entry name" value="Metalloproteases ('zincins'), catalytic domain"/>
    <property type="match status" value="1"/>
</dbReference>
<protein>
    <submittedName>
        <fullName evidence="2">Protease</fullName>
    </submittedName>
</protein>
<keyword evidence="3" id="KW-1185">Reference proteome</keyword>
<feature type="signal peptide" evidence="1">
    <location>
        <begin position="1"/>
        <end position="26"/>
    </location>
</feature>
<dbReference type="RefSeq" id="WP_182801497.1">
    <property type="nucleotide sequence ID" value="NZ_CP060007.1"/>
</dbReference>
<proteinExistence type="predicted"/>
<organism evidence="2 3">
    <name type="scientific">Lacibacter sediminis</name>
    <dbReference type="NCBI Taxonomy" id="2760713"/>
    <lineage>
        <taxon>Bacteria</taxon>
        <taxon>Pseudomonadati</taxon>
        <taxon>Bacteroidota</taxon>
        <taxon>Chitinophagia</taxon>
        <taxon>Chitinophagales</taxon>
        <taxon>Chitinophagaceae</taxon>
        <taxon>Lacibacter</taxon>
    </lineage>
</organism>
<evidence type="ECO:0000313" key="2">
    <source>
        <dbReference type="EMBL" id="QNA43232.1"/>
    </source>
</evidence>
<dbReference type="EMBL" id="CP060007">
    <property type="protein sequence ID" value="QNA43232.1"/>
    <property type="molecule type" value="Genomic_DNA"/>
</dbReference>
<name>A0A7G5XCM9_9BACT</name>
<dbReference type="InterPro" id="IPR024653">
    <property type="entry name" value="Peptidase_M10/M27/M57"/>
</dbReference>
<evidence type="ECO:0000256" key="1">
    <source>
        <dbReference type="SAM" id="SignalP"/>
    </source>
</evidence>
<keyword evidence="1" id="KW-0732">Signal</keyword>
<feature type="chain" id="PRO_5028881589" evidence="1">
    <location>
        <begin position="27"/>
        <end position="264"/>
    </location>
</feature>
<dbReference type="Proteomes" id="UP000515344">
    <property type="component" value="Chromosome"/>
</dbReference>
<keyword evidence="2" id="KW-0645">Protease</keyword>
<dbReference type="Gene3D" id="3.40.390.10">
    <property type="entry name" value="Collagenase (Catalytic Domain)"/>
    <property type="match status" value="1"/>
</dbReference>
<reference evidence="3" key="1">
    <citation type="submission" date="2020-08" db="EMBL/GenBank/DDBJ databases">
        <title>Lacibacter sp. S13-6-6 genome sequencing.</title>
        <authorList>
            <person name="Jin L."/>
        </authorList>
    </citation>
    <scope>NUCLEOTIDE SEQUENCE [LARGE SCALE GENOMIC DNA]</scope>
    <source>
        <strain evidence="3">S13-6-6</strain>
    </source>
</reference>
<accession>A0A7G5XCM9</accession>
<dbReference type="InterPro" id="IPR024079">
    <property type="entry name" value="MetalloPept_cat_dom_sf"/>
</dbReference>
<dbReference type="Pfam" id="PF12388">
    <property type="entry name" value="Peptidase_M57"/>
    <property type="match status" value="1"/>
</dbReference>
<keyword evidence="2" id="KW-0378">Hydrolase</keyword>
<gene>
    <name evidence="2" type="ORF">H4075_14230</name>
</gene>